<gene>
    <name evidence="2" type="ORF">ACFQ4Y_06485</name>
</gene>
<dbReference type="Pfam" id="PF14062">
    <property type="entry name" value="DUF4253"/>
    <property type="match status" value="1"/>
</dbReference>
<organism evidence="2 3">
    <name type="scientific">Kroppenstedtia sanguinis</name>
    <dbReference type="NCBI Taxonomy" id="1380684"/>
    <lineage>
        <taxon>Bacteria</taxon>
        <taxon>Bacillati</taxon>
        <taxon>Bacillota</taxon>
        <taxon>Bacilli</taxon>
        <taxon>Bacillales</taxon>
        <taxon>Thermoactinomycetaceae</taxon>
        <taxon>Kroppenstedtia</taxon>
    </lineage>
</organism>
<evidence type="ECO:0000313" key="2">
    <source>
        <dbReference type="EMBL" id="MFD1426586.1"/>
    </source>
</evidence>
<comment type="caution">
    <text evidence="2">The sequence shown here is derived from an EMBL/GenBank/DDBJ whole genome shotgun (WGS) entry which is preliminary data.</text>
</comment>
<reference evidence="3" key="1">
    <citation type="journal article" date="2019" name="Int. J. Syst. Evol. Microbiol.">
        <title>The Global Catalogue of Microorganisms (GCM) 10K type strain sequencing project: providing services to taxonomists for standard genome sequencing and annotation.</title>
        <authorList>
            <consortium name="The Broad Institute Genomics Platform"/>
            <consortium name="The Broad Institute Genome Sequencing Center for Infectious Disease"/>
            <person name="Wu L."/>
            <person name="Ma J."/>
        </authorList>
    </citation>
    <scope>NUCLEOTIDE SEQUENCE [LARGE SCALE GENOMIC DNA]</scope>
    <source>
        <strain evidence="3">S1</strain>
    </source>
</reference>
<accession>A0ABW4CAS4</accession>
<dbReference type="RefSeq" id="WP_380163822.1">
    <property type="nucleotide sequence ID" value="NZ_JBHTNU010000005.1"/>
</dbReference>
<dbReference type="Proteomes" id="UP001597282">
    <property type="component" value="Unassembled WGS sequence"/>
</dbReference>
<name>A0ABW4CAS4_9BACL</name>
<sequence>MNIGNRGEKQEAETVVHSPALLETVKLLEGRGEIRPFFTYDFGRVKDSHGFSVVGTKEWAEEIWAFLRPQLPQGTITFLGTEYWLGEESPGEVELVLAEGEEPWDILRQARTDAINYGMNTEDLIRRLQSFYEEASFTLIQATSDIVEWRLDSWPQELAAYCEKIYELCPDIVDQGVGSVEILTDFVATTGRVWLWWD</sequence>
<proteinExistence type="predicted"/>
<evidence type="ECO:0000259" key="1">
    <source>
        <dbReference type="Pfam" id="PF14062"/>
    </source>
</evidence>
<dbReference type="EMBL" id="JBHTNU010000005">
    <property type="protein sequence ID" value="MFD1426586.1"/>
    <property type="molecule type" value="Genomic_DNA"/>
</dbReference>
<feature type="domain" description="DUF4253" evidence="1">
    <location>
        <begin position="95"/>
        <end position="198"/>
    </location>
</feature>
<protein>
    <submittedName>
        <fullName evidence="2">DUF4253 domain-containing protein</fullName>
    </submittedName>
</protein>
<dbReference type="InterPro" id="IPR025349">
    <property type="entry name" value="DUF4253"/>
</dbReference>
<evidence type="ECO:0000313" key="3">
    <source>
        <dbReference type="Proteomes" id="UP001597282"/>
    </source>
</evidence>
<keyword evidence="3" id="KW-1185">Reference proteome</keyword>